<dbReference type="Pfam" id="PF13185">
    <property type="entry name" value="GAF_2"/>
    <property type="match status" value="1"/>
</dbReference>
<feature type="region of interest" description="Disordered" evidence="1">
    <location>
        <begin position="1"/>
        <end position="20"/>
    </location>
</feature>
<keyword evidence="2" id="KW-0472">Membrane</keyword>
<sequence>MSNNKPMSPSDNETQMEEEQAIKEKPLHKLMVLACYSTALCLVISIVYGFTGIAADIINKTTKYQIDRFQILSFVSIFYLMWRLMINLGNFWRSNEKNEIGTAVTNFPNPFYDPSFTKGPLVLRMKYRELLTQYRFNRSLLKKGQETAAKLGVAIQEIESKLRVLLRHNDNSNRLIRSFNYLLWTGDEHLVHKILSQILAECITVLEKDQSDKSISLFQVKEGKLFIKESVRINAESVAKRSFSKGIGFAGYIWSIRKAEIVNHIEKNDERFIEGGLPATPIGSILGFPLIVEEEILGVLCMQSESENGFSAADLRTVEFYARMCTLILLYDIINKRDFNVKGGGNIGNVETTN</sequence>
<evidence type="ECO:0000256" key="2">
    <source>
        <dbReference type="SAM" id="Phobius"/>
    </source>
</evidence>
<accession>A0A7X0HW66</accession>
<organism evidence="4 5">
    <name type="scientific">Bacillus benzoevorans</name>
    <dbReference type="NCBI Taxonomy" id="1456"/>
    <lineage>
        <taxon>Bacteria</taxon>
        <taxon>Bacillati</taxon>
        <taxon>Bacillota</taxon>
        <taxon>Bacilli</taxon>
        <taxon>Bacillales</taxon>
        <taxon>Bacillaceae</taxon>
        <taxon>Bacillus</taxon>
    </lineage>
</organism>
<keyword evidence="2" id="KW-1133">Transmembrane helix</keyword>
<name>A0A7X0HW66_9BACI</name>
<dbReference type="Proteomes" id="UP000531594">
    <property type="component" value="Unassembled WGS sequence"/>
</dbReference>
<feature type="transmembrane region" description="Helical" evidence="2">
    <location>
        <begin position="30"/>
        <end position="50"/>
    </location>
</feature>
<dbReference type="AlphaFoldDB" id="A0A7X0HW66"/>
<feature type="domain" description="GAF" evidence="3">
    <location>
        <begin position="194"/>
        <end position="339"/>
    </location>
</feature>
<protein>
    <submittedName>
        <fullName evidence="4">Uncharacterized protein YejL (UPF0352 family)</fullName>
    </submittedName>
</protein>
<evidence type="ECO:0000259" key="3">
    <source>
        <dbReference type="SMART" id="SM00065"/>
    </source>
</evidence>
<dbReference type="SUPFAM" id="SSF55781">
    <property type="entry name" value="GAF domain-like"/>
    <property type="match status" value="1"/>
</dbReference>
<feature type="transmembrane region" description="Helical" evidence="2">
    <location>
        <begin position="71"/>
        <end position="92"/>
    </location>
</feature>
<reference evidence="4 5" key="1">
    <citation type="submission" date="2020-08" db="EMBL/GenBank/DDBJ databases">
        <title>Genomic Encyclopedia of Type Strains, Phase IV (KMG-IV): sequencing the most valuable type-strain genomes for metagenomic binning, comparative biology and taxonomic classification.</title>
        <authorList>
            <person name="Goeker M."/>
        </authorList>
    </citation>
    <scope>NUCLEOTIDE SEQUENCE [LARGE SCALE GENOMIC DNA]</scope>
    <source>
        <strain evidence="4 5">DSM 5391</strain>
    </source>
</reference>
<evidence type="ECO:0000256" key="1">
    <source>
        <dbReference type="SAM" id="MobiDB-lite"/>
    </source>
</evidence>
<feature type="compositionally biased region" description="Polar residues" evidence="1">
    <location>
        <begin position="1"/>
        <end position="13"/>
    </location>
</feature>
<evidence type="ECO:0000313" key="5">
    <source>
        <dbReference type="Proteomes" id="UP000531594"/>
    </source>
</evidence>
<keyword evidence="2" id="KW-0812">Transmembrane</keyword>
<dbReference type="RefSeq" id="WP_184527957.1">
    <property type="nucleotide sequence ID" value="NZ_JACHGK010000013.1"/>
</dbReference>
<dbReference type="Gene3D" id="3.30.450.40">
    <property type="match status" value="1"/>
</dbReference>
<dbReference type="InterPro" id="IPR003018">
    <property type="entry name" value="GAF"/>
</dbReference>
<evidence type="ECO:0000313" key="4">
    <source>
        <dbReference type="EMBL" id="MBB6446706.1"/>
    </source>
</evidence>
<dbReference type="InterPro" id="IPR029016">
    <property type="entry name" value="GAF-like_dom_sf"/>
</dbReference>
<keyword evidence="5" id="KW-1185">Reference proteome</keyword>
<comment type="caution">
    <text evidence="4">The sequence shown here is derived from an EMBL/GenBank/DDBJ whole genome shotgun (WGS) entry which is preliminary data.</text>
</comment>
<dbReference type="EMBL" id="JACHGK010000013">
    <property type="protein sequence ID" value="MBB6446706.1"/>
    <property type="molecule type" value="Genomic_DNA"/>
</dbReference>
<gene>
    <name evidence="4" type="ORF">HNR53_003370</name>
</gene>
<dbReference type="SMART" id="SM00065">
    <property type="entry name" value="GAF"/>
    <property type="match status" value="1"/>
</dbReference>
<proteinExistence type="predicted"/>